<organism evidence="1 2">
    <name type="scientific">Rugosimonospora africana</name>
    <dbReference type="NCBI Taxonomy" id="556532"/>
    <lineage>
        <taxon>Bacteria</taxon>
        <taxon>Bacillati</taxon>
        <taxon>Actinomycetota</taxon>
        <taxon>Actinomycetes</taxon>
        <taxon>Micromonosporales</taxon>
        <taxon>Micromonosporaceae</taxon>
        <taxon>Rugosimonospora</taxon>
    </lineage>
</organism>
<protein>
    <submittedName>
        <fullName evidence="1">Uncharacterized protein</fullName>
    </submittedName>
</protein>
<comment type="caution">
    <text evidence="1">The sequence shown here is derived from an EMBL/GenBank/DDBJ whole genome shotgun (WGS) entry which is preliminary data.</text>
</comment>
<accession>A0A8J3VNY0</accession>
<proteinExistence type="predicted"/>
<dbReference type="AlphaFoldDB" id="A0A8J3VNY0"/>
<sequence>MDTPASRAMSAIVGRFKLILPGAQANTVKYLSTPDRPPRVAYPVSQPLGRWMTRFIDH</sequence>
<keyword evidence="2" id="KW-1185">Reference proteome</keyword>
<dbReference type="EMBL" id="BONZ01000009">
    <property type="protein sequence ID" value="GIH12688.1"/>
    <property type="molecule type" value="Genomic_DNA"/>
</dbReference>
<evidence type="ECO:0000313" key="1">
    <source>
        <dbReference type="EMBL" id="GIH12688.1"/>
    </source>
</evidence>
<dbReference type="Proteomes" id="UP000642748">
    <property type="component" value="Unassembled WGS sequence"/>
</dbReference>
<name>A0A8J3VNY0_9ACTN</name>
<gene>
    <name evidence="1" type="ORF">Raf01_08600</name>
</gene>
<evidence type="ECO:0000313" key="2">
    <source>
        <dbReference type="Proteomes" id="UP000642748"/>
    </source>
</evidence>
<reference evidence="1" key="1">
    <citation type="submission" date="2021-01" db="EMBL/GenBank/DDBJ databases">
        <title>Whole genome shotgun sequence of Rugosimonospora africana NBRC 104875.</title>
        <authorList>
            <person name="Komaki H."/>
            <person name="Tamura T."/>
        </authorList>
    </citation>
    <scope>NUCLEOTIDE SEQUENCE</scope>
    <source>
        <strain evidence="1">NBRC 104875</strain>
    </source>
</reference>